<keyword evidence="3" id="KW-1185">Reference proteome</keyword>
<evidence type="ECO:0000313" key="3">
    <source>
        <dbReference type="Proteomes" id="UP000006666"/>
    </source>
</evidence>
<dbReference type="PANTHER" id="PTHR43194:SF5">
    <property type="entry name" value="PIMELOYL-[ACYL-CARRIER PROTEIN] METHYL ESTER ESTERASE"/>
    <property type="match status" value="1"/>
</dbReference>
<dbReference type="AlphaFoldDB" id="C7NEX8"/>
<dbReference type="PRINTS" id="PR00412">
    <property type="entry name" value="EPOXHYDRLASE"/>
</dbReference>
<reference evidence="2 3" key="1">
    <citation type="journal article" date="2009" name="Stand. Genomic Sci.">
        <title>Complete genome sequence of Kytococcus sedentarius type strain (541).</title>
        <authorList>
            <person name="Sims D."/>
            <person name="Brettin T."/>
            <person name="Detter J.C."/>
            <person name="Han C."/>
            <person name="Lapidus A."/>
            <person name="Copeland A."/>
            <person name="Glavina Del Rio T."/>
            <person name="Nolan M."/>
            <person name="Chen F."/>
            <person name="Lucas S."/>
            <person name="Tice H."/>
            <person name="Cheng J.F."/>
            <person name="Bruce D."/>
            <person name="Goodwin L."/>
            <person name="Pitluck S."/>
            <person name="Ovchinnikova G."/>
            <person name="Pati A."/>
            <person name="Ivanova N."/>
            <person name="Mavrommatis K."/>
            <person name="Chen A."/>
            <person name="Palaniappan K."/>
            <person name="D'haeseleer P."/>
            <person name="Chain P."/>
            <person name="Bristow J."/>
            <person name="Eisen J.A."/>
            <person name="Markowitz V."/>
            <person name="Hugenholtz P."/>
            <person name="Schneider S."/>
            <person name="Goker M."/>
            <person name="Pukall R."/>
            <person name="Kyrpides N.C."/>
            <person name="Klenk H.P."/>
        </authorList>
    </citation>
    <scope>NUCLEOTIDE SEQUENCE [LARGE SCALE GENOMIC DNA]</scope>
    <source>
        <strain evidence="3">ATCC 14392 / DSM 20547 / JCM 11482 / CCUG 33030 / NBRC 15357 / NCTC 11040 / CCM 314 / 541</strain>
    </source>
</reference>
<dbReference type="Proteomes" id="UP000006666">
    <property type="component" value="Chromosome"/>
</dbReference>
<dbReference type="Gene3D" id="3.40.50.1820">
    <property type="entry name" value="alpha/beta hydrolase"/>
    <property type="match status" value="1"/>
</dbReference>
<dbReference type="Pfam" id="PF12146">
    <property type="entry name" value="Hydrolase_4"/>
    <property type="match status" value="1"/>
</dbReference>
<protein>
    <submittedName>
        <fullName evidence="2">Lysophospholipase</fullName>
    </submittedName>
</protein>
<dbReference type="InterPro" id="IPR050228">
    <property type="entry name" value="Carboxylesterase_BioH"/>
</dbReference>
<dbReference type="HOGENOM" id="CLU_020336_6_1_11"/>
<organism evidence="2 3">
    <name type="scientific">Kytococcus sedentarius (strain ATCC 14392 / DSM 20547 / JCM 11482 / CCUG 33030 / NBRC 15357 / NCTC 11040 / CCM 314 / 541)</name>
    <name type="common">Micrococcus sedentarius</name>
    <dbReference type="NCBI Taxonomy" id="478801"/>
    <lineage>
        <taxon>Bacteria</taxon>
        <taxon>Bacillati</taxon>
        <taxon>Actinomycetota</taxon>
        <taxon>Actinomycetes</taxon>
        <taxon>Micrococcales</taxon>
        <taxon>Kytococcaceae</taxon>
        <taxon>Kytococcus</taxon>
    </lineage>
</organism>
<name>C7NEX8_KYTSD</name>
<dbReference type="GO" id="GO:0003824">
    <property type="term" value="F:catalytic activity"/>
    <property type="evidence" value="ECO:0007669"/>
    <property type="project" value="InterPro"/>
</dbReference>
<dbReference type="STRING" id="478801.Ksed_07460"/>
<dbReference type="EMBL" id="CP001686">
    <property type="protein sequence ID" value="ACV05802.1"/>
    <property type="molecule type" value="Genomic_DNA"/>
</dbReference>
<gene>
    <name evidence="2" type="ordered locus">Ksed_07460</name>
</gene>
<dbReference type="RefSeq" id="WP_012802217.1">
    <property type="nucleotide sequence ID" value="NC_013169.1"/>
</dbReference>
<evidence type="ECO:0000313" key="2">
    <source>
        <dbReference type="EMBL" id="ACV05802.1"/>
    </source>
</evidence>
<dbReference type="InterPro" id="IPR000639">
    <property type="entry name" value="Epox_hydrolase-like"/>
</dbReference>
<dbReference type="InterPro" id="IPR029058">
    <property type="entry name" value="AB_hydrolase_fold"/>
</dbReference>
<evidence type="ECO:0000259" key="1">
    <source>
        <dbReference type="Pfam" id="PF12146"/>
    </source>
</evidence>
<feature type="domain" description="Serine aminopeptidase S33" evidence="1">
    <location>
        <begin position="24"/>
        <end position="284"/>
    </location>
</feature>
<dbReference type="SUPFAM" id="SSF53474">
    <property type="entry name" value="alpha/beta-Hydrolases"/>
    <property type="match status" value="1"/>
</dbReference>
<accession>C7NEX8</accession>
<dbReference type="PANTHER" id="PTHR43194">
    <property type="entry name" value="HYDROLASE ALPHA/BETA FOLD FAMILY"/>
    <property type="match status" value="1"/>
</dbReference>
<dbReference type="KEGG" id="kse:Ksed_07460"/>
<dbReference type="InterPro" id="IPR022742">
    <property type="entry name" value="Hydrolase_4"/>
</dbReference>
<dbReference type="eggNOG" id="COG2267">
    <property type="taxonomic scope" value="Bacteria"/>
</dbReference>
<sequence>MRHRWTTRQDRELHTLVQGPPPEQARATVVLTHGYVLSSGIFGPVARELAAAGVHVVRPDLAGHGWSRAGAGELDLPTLADDLAQVVEELDLPADHRLVLLGHSMGGMVTMQLLERHPGLAARVDGLVWLATSPGGMASSPFGMPLRTAALVGPLVSRLGPRVMSRAARGDDQRRPRPRAAALEVELAHLARSNFAGRPSRAVLRQVAAMHHRVPYRVLSQLLTSILAHDAREVLAGLDRPGLVLIGDDDRMTPHSHSVEIADLHHGARLQVIEGAGHLAMVERPHEVAVAVLDLIEELR</sequence>
<proteinExistence type="predicted"/>